<dbReference type="Gene3D" id="3.30.70.260">
    <property type="match status" value="1"/>
</dbReference>
<dbReference type="FunFam" id="3.30.70.260:FF:000032">
    <property type="entry name" value="UPF0237 protein SP_0238"/>
    <property type="match status" value="1"/>
</dbReference>
<dbReference type="Pfam" id="PF13740">
    <property type="entry name" value="ACT_6"/>
    <property type="match status" value="1"/>
</dbReference>
<dbReference type="InterPro" id="IPR050990">
    <property type="entry name" value="UPF0237/GcvR_regulator"/>
</dbReference>
<name>A0A0E4GAM7_9FIRM</name>
<dbReference type="PANTHER" id="PTHR34875:SF6">
    <property type="entry name" value="UPF0237 PROTEIN MJ1558"/>
    <property type="match status" value="1"/>
</dbReference>
<accession>A0A0E4GAM7</accession>
<proteinExistence type="inferred from homology"/>
<dbReference type="OrthoDB" id="9803078at2"/>
<reference evidence="3 4" key="1">
    <citation type="submission" date="2015-03" db="EMBL/GenBank/DDBJ databases">
        <authorList>
            <person name="Murphy D."/>
        </authorList>
    </citation>
    <scope>NUCLEOTIDE SEQUENCE [LARGE SCALE GENOMIC DNA]</scope>
    <source>
        <strain evidence="3 4">OL-4</strain>
    </source>
</reference>
<dbReference type="CDD" id="cd04872">
    <property type="entry name" value="ACT_1ZPV"/>
    <property type="match status" value="1"/>
</dbReference>
<dbReference type="Proteomes" id="UP000045545">
    <property type="component" value="Unassembled WGS sequence"/>
</dbReference>
<organism evidence="3 4">
    <name type="scientific">Syntrophomonas zehnderi OL-4</name>
    <dbReference type="NCBI Taxonomy" id="690567"/>
    <lineage>
        <taxon>Bacteria</taxon>
        <taxon>Bacillati</taxon>
        <taxon>Bacillota</taxon>
        <taxon>Clostridia</taxon>
        <taxon>Eubacteriales</taxon>
        <taxon>Syntrophomonadaceae</taxon>
        <taxon>Syntrophomonas</taxon>
    </lineage>
</organism>
<dbReference type="HAMAP" id="MF_01054">
    <property type="entry name" value="UPF0237"/>
    <property type="match status" value="1"/>
</dbReference>
<dbReference type="InterPro" id="IPR045865">
    <property type="entry name" value="ACT-like_dom_sf"/>
</dbReference>
<evidence type="ECO:0000313" key="4">
    <source>
        <dbReference type="Proteomes" id="UP000045545"/>
    </source>
</evidence>
<gene>
    <name evidence="3" type="ORF">1485</name>
</gene>
<dbReference type="NCBIfam" id="NF001220">
    <property type="entry name" value="PRK00194.1"/>
    <property type="match status" value="1"/>
</dbReference>
<dbReference type="InterPro" id="IPR022986">
    <property type="entry name" value="UPF0237_ACT"/>
</dbReference>
<dbReference type="PANTHER" id="PTHR34875">
    <property type="entry name" value="UPF0237 PROTEIN MJ1558"/>
    <property type="match status" value="1"/>
</dbReference>
<dbReference type="InterPro" id="IPR002912">
    <property type="entry name" value="ACT_dom"/>
</dbReference>
<comment type="similarity">
    <text evidence="1">Belongs to the UPF0237 family.</text>
</comment>
<feature type="domain" description="ACT" evidence="2">
    <location>
        <begin position="11"/>
        <end position="89"/>
    </location>
</feature>
<keyword evidence="4" id="KW-1185">Reference proteome</keyword>
<evidence type="ECO:0000313" key="3">
    <source>
        <dbReference type="EMBL" id="CFX58308.1"/>
    </source>
</evidence>
<dbReference type="EMBL" id="CGIH01000026">
    <property type="protein sequence ID" value="CFX58308.1"/>
    <property type="molecule type" value="Genomic_DNA"/>
</dbReference>
<evidence type="ECO:0000259" key="2">
    <source>
        <dbReference type="PROSITE" id="PS51671"/>
    </source>
</evidence>
<dbReference type="SUPFAM" id="SSF55021">
    <property type="entry name" value="ACT-like"/>
    <property type="match status" value="1"/>
</dbReference>
<dbReference type="PROSITE" id="PS51671">
    <property type="entry name" value="ACT"/>
    <property type="match status" value="1"/>
</dbReference>
<protein>
    <recommendedName>
        <fullName evidence="1">UPF0237 protein 1485</fullName>
    </recommendedName>
</protein>
<sequence length="96" mass="10857">MTRPEEGKRLIITVLGHDKVGIIAMISTILAEAQINILDISQTILQEFFTMVMVVDTSGSQTDVVTLRDILTRKGEEMGIKITVQHEDIFKFMHRV</sequence>
<dbReference type="RefSeq" id="WP_046497147.1">
    <property type="nucleotide sequence ID" value="NZ_CGIH01000026.1"/>
</dbReference>
<dbReference type="AlphaFoldDB" id="A0A0E4GAM7"/>
<evidence type="ECO:0000256" key="1">
    <source>
        <dbReference type="HAMAP-Rule" id="MF_01054"/>
    </source>
</evidence>
<dbReference type="STRING" id="690567.1485"/>